<dbReference type="InterPro" id="IPR000254">
    <property type="entry name" value="CBD"/>
</dbReference>
<evidence type="ECO:0000313" key="5">
    <source>
        <dbReference type="EMBL" id="VFT92058.1"/>
    </source>
</evidence>
<dbReference type="GO" id="GO:0030245">
    <property type="term" value="P:cellulose catabolic process"/>
    <property type="evidence" value="ECO:0007669"/>
    <property type="project" value="InterPro"/>
</dbReference>
<dbReference type="GO" id="GO:0004553">
    <property type="term" value="F:hydrolase activity, hydrolyzing O-glycosyl compounds"/>
    <property type="evidence" value="ECO:0007669"/>
    <property type="project" value="InterPro"/>
</dbReference>
<reference evidence="4" key="2">
    <citation type="submission" date="2019-06" db="EMBL/GenBank/DDBJ databases">
        <title>Genomics analysis of Aphanomyces spp. identifies a new class of oomycete effector associated with host adaptation.</title>
        <authorList>
            <person name="Gaulin E."/>
        </authorList>
    </citation>
    <scope>NUCLEOTIDE SEQUENCE</scope>
    <source>
        <strain evidence="4">CBS 578.67</strain>
    </source>
</reference>
<accession>A0A485L5L1</accession>
<dbReference type="GO" id="GO:0005576">
    <property type="term" value="C:extracellular region"/>
    <property type="evidence" value="ECO:0007669"/>
    <property type="project" value="InterPro"/>
</dbReference>
<dbReference type="PROSITE" id="PS51164">
    <property type="entry name" value="CBM1_2"/>
    <property type="match status" value="2"/>
</dbReference>
<dbReference type="GO" id="GO:0030248">
    <property type="term" value="F:cellulose binding"/>
    <property type="evidence" value="ECO:0007669"/>
    <property type="project" value="InterPro"/>
</dbReference>
<feature type="chain" id="PRO_5036116347" evidence="2">
    <location>
        <begin position="22"/>
        <end position="436"/>
    </location>
</feature>
<dbReference type="OrthoDB" id="64893at2759"/>
<sequence>MPIHRLTCALLVLVQVWLVDAKAICSALTPYSLVQAAKTYPELEPAISAIKGNAIASWYTDRSESQVAELLAQCTDAMPVIVVYGLPMKDCAGGFSQLGSNTDAAKYTAWIQALVNQVGSRDVLYVLEPDAIGNLAGGGCGVDLNYLANMKTAVELLSTNPSARIYIDVASWADQKGAIAALNDLKTAGHVAGVALNTANYLQVGELAKLCTLLSSQTGGLHCVVDTSRNFHGAPYKEWCNAKTAGIGTPTTDQTGYPLLDFYLWLKVPGESDGRCVNHTQDAMPGPNAGDFFYDYFTLLWNQGYYVVEKKLLLLTRANTTTSPSLPSSSVVPVTTAASSTNTTIAPSPTSTLTSNTGVALVWNPCGGSAQYQGPTVCVSGSICHKWDASFSQCIPTHVGLWGQCGGKYYTASVTCTSGSTCQVQNAFYSQCVPST</sequence>
<dbReference type="AlphaFoldDB" id="A0A485L5L1"/>
<dbReference type="Gene3D" id="3.20.20.40">
    <property type="entry name" value="1, 4-beta cellobiohydrolase"/>
    <property type="match status" value="1"/>
</dbReference>
<dbReference type="PANTHER" id="PTHR34876">
    <property type="match status" value="1"/>
</dbReference>
<dbReference type="InterPro" id="IPR035971">
    <property type="entry name" value="CBD_sf"/>
</dbReference>
<evidence type="ECO:0000259" key="3">
    <source>
        <dbReference type="PROSITE" id="PS51164"/>
    </source>
</evidence>
<dbReference type="Pfam" id="PF01341">
    <property type="entry name" value="Glyco_hydro_6"/>
    <property type="match status" value="1"/>
</dbReference>
<feature type="domain" description="CBM1" evidence="3">
    <location>
        <begin position="358"/>
        <end position="395"/>
    </location>
</feature>
<protein>
    <submittedName>
        <fullName evidence="5">Aste57867_15249 protein</fullName>
    </submittedName>
</protein>
<keyword evidence="1 2" id="KW-0732">Signal</keyword>
<gene>
    <name evidence="5" type="primary">Aste57867_15249</name>
    <name evidence="4" type="ORF">As57867_015193</name>
    <name evidence="5" type="ORF">ASTE57867_15249</name>
</gene>
<evidence type="ECO:0000256" key="2">
    <source>
        <dbReference type="SAM" id="SignalP"/>
    </source>
</evidence>
<dbReference type="EMBL" id="CAADRA010005662">
    <property type="protein sequence ID" value="VFT92058.1"/>
    <property type="molecule type" value="Genomic_DNA"/>
</dbReference>
<name>A0A485L5L1_9STRA</name>
<dbReference type="PANTHER" id="PTHR34876:SF4">
    <property type="entry name" value="1,4-BETA-D-GLUCAN CELLOBIOHYDROLASE C-RELATED"/>
    <property type="match status" value="1"/>
</dbReference>
<dbReference type="SUPFAM" id="SSF57180">
    <property type="entry name" value="Cellulose-binding domain"/>
    <property type="match status" value="2"/>
</dbReference>
<dbReference type="SMART" id="SM00236">
    <property type="entry name" value="fCBD"/>
    <property type="match status" value="2"/>
</dbReference>
<dbReference type="EMBL" id="VJMH01005641">
    <property type="protein sequence ID" value="KAF0693829.1"/>
    <property type="molecule type" value="Genomic_DNA"/>
</dbReference>
<dbReference type="InterPro" id="IPR036434">
    <property type="entry name" value="Beta_cellobiohydrolase_sf"/>
</dbReference>
<dbReference type="SUPFAM" id="SSF51989">
    <property type="entry name" value="Glycosyl hydrolases family 6, cellulases"/>
    <property type="match status" value="1"/>
</dbReference>
<dbReference type="InterPro" id="IPR016288">
    <property type="entry name" value="Beta_cellobiohydrolase"/>
</dbReference>
<proteinExistence type="predicted"/>
<feature type="signal peptide" evidence="2">
    <location>
        <begin position="1"/>
        <end position="21"/>
    </location>
</feature>
<evidence type="ECO:0000313" key="4">
    <source>
        <dbReference type="EMBL" id="KAF0693829.1"/>
    </source>
</evidence>
<reference evidence="5 6" key="1">
    <citation type="submission" date="2019-03" db="EMBL/GenBank/DDBJ databases">
        <authorList>
            <person name="Gaulin E."/>
            <person name="Dumas B."/>
        </authorList>
    </citation>
    <scope>NUCLEOTIDE SEQUENCE [LARGE SCALE GENOMIC DNA]</scope>
    <source>
        <strain evidence="5">CBS 568.67</strain>
    </source>
</reference>
<evidence type="ECO:0000256" key="1">
    <source>
        <dbReference type="ARBA" id="ARBA00022729"/>
    </source>
</evidence>
<feature type="domain" description="CBM1" evidence="3">
    <location>
        <begin position="397"/>
        <end position="433"/>
    </location>
</feature>
<organism evidence="5 6">
    <name type="scientific">Aphanomyces stellatus</name>
    <dbReference type="NCBI Taxonomy" id="120398"/>
    <lineage>
        <taxon>Eukaryota</taxon>
        <taxon>Sar</taxon>
        <taxon>Stramenopiles</taxon>
        <taxon>Oomycota</taxon>
        <taxon>Saprolegniomycetes</taxon>
        <taxon>Saprolegniales</taxon>
        <taxon>Verrucalvaceae</taxon>
        <taxon>Aphanomyces</taxon>
    </lineage>
</organism>
<dbReference type="Pfam" id="PF00734">
    <property type="entry name" value="CBM_1"/>
    <property type="match status" value="2"/>
</dbReference>
<keyword evidence="6" id="KW-1185">Reference proteome</keyword>
<dbReference type="PRINTS" id="PR00733">
    <property type="entry name" value="GLHYDRLASE6"/>
</dbReference>
<dbReference type="Proteomes" id="UP000332933">
    <property type="component" value="Unassembled WGS sequence"/>
</dbReference>
<evidence type="ECO:0000313" key="6">
    <source>
        <dbReference type="Proteomes" id="UP000332933"/>
    </source>
</evidence>